<reference evidence="11 12" key="1">
    <citation type="submission" date="2019-02" db="EMBL/GenBank/DDBJ databases">
        <title>Genomic Encyclopedia of Type Strains, Phase IV (KMG-IV): sequencing the most valuable type-strain genomes for metagenomic binning, comparative biology and taxonomic classification.</title>
        <authorList>
            <person name="Goeker M."/>
        </authorList>
    </citation>
    <scope>NUCLEOTIDE SEQUENCE [LARGE SCALE GENOMIC DNA]</scope>
    <source>
        <strain evidence="11 12">DSM 18116</strain>
    </source>
</reference>
<dbReference type="NCBIfam" id="TIGR04056">
    <property type="entry name" value="OMP_RagA_SusC"/>
    <property type="match status" value="1"/>
</dbReference>
<gene>
    <name evidence="11" type="ORF">EV199_0896</name>
</gene>
<dbReference type="InterPro" id="IPR011662">
    <property type="entry name" value="Secretin/TonB_short_N"/>
</dbReference>
<evidence type="ECO:0000256" key="7">
    <source>
        <dbReference type="PROSITE-ProRule" id="PRU01360"/>
    </source>
</evidence>
<dbReference type="Gene3D" id="2.60.40.1120">
    <property type="entry name" value="Carboxypeptidase-like, regulatory domain"/>
    <property type="match status" value="1"/>
</dbReference>
<protein>
    <submittedName>
        <fullName evidence="11">TonB-linked SusC/RagA family outer membrane protein</fullName>
    </submittedName>
</protein>
<proteinExistence type="inferred from homology"/>
<dbReference type="FunFam" id="2.60.40.1120:FF:000003">
    <property type="entry name" value="Outer membrane protein Omp121"/>
    <property type="match status" value="1"/>
</dbReference>
<accession>A0A4Q7N3F4</accession>
<evidence type="ECO:0000256" key="4">
    <source>
        <dbReference type="ARBA" id="ARBA00022692"/>
    </source>
</evidence>
<keyword evidence="5 7" id="KW-0472">Membrane</keyword>
<evidence type="ECO:0000313" key="11">
    <source>
        <dbReference type="EMBL" id="RZS75038.1"/>
    </source>
</evidence>
<comment type="subcellular location">
    <subcellularLocation>
        <location evidence="1 7">Cell outer membrane</location>
        <topology evidence="1 7">Multi-pass membrane protein</topology>
    </subcellularLocation>
</comment>
<dbReference type="NCBIfam" id="TIGR04057">
    <property type="entry name" value="SusC_RagA_signa"/>
    <property type="match status" value="1"/>
</dbReference>
<keyword evidence="3 7" id="KW-1134">Transmembrane beta strand</keyword>
<dbReference type="Proteomes" id="UP000293874">
    <property type="component" value="Unassembled WGS sequence"/>
</dbReference>
<dbReference type="Pfam" id="PF07660">
    <property type="entry name" value="STN"/>
    <property type="match status" value="1"/>
</dbReference>
<feature type="chain" id="PRO_5020479756" evidence="8">
    <location>
        <begin position="22"/>
        <end position="1122"/>
    </location>
</feature>
<dbReference type="GO" id="GO:0009279">
    <property type="term" value="C:cell outer membrane"/>
    <property type="evidence" value="ECO:0007669"/>
    <property type="project" value="UniProtKB-SubCell"/>
</dbReference>
<evidence type="ECO:0000256" key="1">
    <source>
        <dbReference type="ARBA" id="ARBA00004571"/>
    </source>
</evidence>
<keyword evidence="8" id="KW-0732">Signal</keyword>
<evidence type="ECO:0000256" key="8">
    <source>
        <dbReference type="SAM" id="SignalP"/>
    </source>
</evidence>
<dbReference type="InterPro" id="IPR036942">
    <property type="entry name" value="Beta-barrel_TonB_sf"/>
</dbReference>
<dbReference type="PROSITE" id="PS52016">
    <property type="entry name" value="TONB_DEPENDENT_REC_3"/>
    <property type="match status" value="1"/>
</dbReference>
<dbReference type="AlphaFoldDB" id="A0A4Q7N3F4"/>
<dbReference type="EMBL" id="SGXA01000001">
    <property type="protein sequence ID" value="RZS75038.1"/>
    <property type="molecule type" value="Genomic_DNA"/>
</dbReference>
<name>A0A4Q7N3F4_9BACT</name>
<dbReference type="SUPFAM" id="SSF56935">
    <property type="entry name" value="Porins"/>
    <property type="match status" value="1"/>
</dbReference>
<feature type="domain" description="TonB-dependent receptor plug" evidence="10">
    <location>
        <begin position="196"/>
        <end position="304"/>
    </location>
</feature>
<dbReference type="OrthoDB" id="9768177at2"/>
<keyword evidence="2 7" id="KW-0813">Transport</keyword>
<evidence type="ECO:0000313" key="12">
    <source>
        <dbReference type="Proteomes" id="UP000293874"/>
    </source>
</evidence>
<dbReference type="InterPro" id="IPR023997">
    <property type="entry name" value="TonB-dep_OMP_SusC/RagA_CS"/>
</dbReference>
<evidence type="ECO:0000256" key="6">
    <source>
        <dbReference type="ARBA" id="ARBA00023237"/>
    </source>
</evidence>
<dbReference type="FunFam" id="2.170.130.10:FF:000008">
    <property type="entry name" value="SusC/RagA family TonB-linked outer membrane protein"/>
    <property type="match status" value="1"/>
</dbReference>
<evidence type="ECO:0000256" key="5">
    <source>
        <dbReference type="ARBA" id="ARBA00023136"/>
    </source>
</evidence>
<keyword evidence="12" id="KW-1185">Reference proteome</keyword>
<evidence type="ECO:0000256" key="3">
    <source>
        <dbReference type="ARBA" id="ARBA00022452"/>
    </source>
</evidence>
<dbReference type="InterPro" id="IPR008969">
    <property type="entry name" value="CarboxyPept-like_regulatory"/>
</dbReference>
<feature type="domain" description="Secretin/TonB short N-terminal" evidence="9">
    <location>
        <begin position="47"/>
        <end position="97"/>
    </location>
</feature>
<keyword evidence="6 7" id="KW-0998">Cell outer membrane</keyword>
<dbReference type="Gene3D" id="2.170.130.10">
    <property type="entry name" value="TonB-dependent receptor, plug domain"/>
    <property type="match status" value="1"/>
</dbReference>
<evidence type="ECO:0000259" key="10">
    <source>
        <dbReference type="Pfam" id="PF07715"/>
    </source>
</evidence>
<keyword evidence="4 7" id="KW-0812">Transmembrane</keyword>
<evidence type="ECO:0000259" key="9">
    <source>
        <dbReference type="Pfam" id="PF07660"/>
    </source>
</evidence>
<dbReference type="SUPFAM" id="SSF49464">
    <property type="entry name" value="Carboxypeptidase regulatory domain-like"/>
    <property type="match status" value="1"/>
</dbReference>
<dbReference type="InterPro" id="IPR037066">
    <property type="entry name" value="Plug_dom_sf"/>
</dbReference>
<feature type="signal peptide" evidence="8">
    <location>
        <begin position="1"/>
        <end position="21"/>
    </location>
</feature>
<evidence type="ECO:0000256" key="2">
    <source>
        <dbReference type="ARBA" id="ARBA00022448"/>
    </source>
</evidence>
<dbReference type="Pfam" id="PF13715">
    <property type="entry name" value="CarbopepD_reg_2"/>
    <property type="match status" value="1"/>
</dbReference>
<dbReference type="InterPro" id="IPR023996">
    <property type="entry name" value="TonB-dep_OMP_SusC/RagA"/>
</dbReference>
<dbReference type="InterPro" id="IPR012910">
    <property type="entry name" value="Plug_dom"/>
</dbReference>
<dbReference type="RefSeq" id="WP_130539449.1">
    <property type="nucleotide sequence ID" value="NZ_CP042431.1"/>
</dbReference>
<dbReference type="InterPro" id="IPR039426">
    <property type="entry name" value="TonB-dep_rcpt-like"/>
</dbReference>
<dbReference type="Gene3D" id="2.40.170.20">
    <property type="entry name" value="TonB-dependent receptor, beta-barrel domain"/>
    <property type="match status" value="1"/>
</dbReference>
<dbReference type="Pfam" id="PF07715">
    <property type="entry name" value="Plug"/>
    <property type="match status" value="1"/>
</dbReference>
<organism evidence="11 12">
    <name type="scientific">Pseudobacter ginsenosidimutans</name>
    <dbReference type="NCBI Taxonomy" id="661488"/>
    <lineage>
        <taxon>Bacteria</taxon>
        <taxon>Pseudomonadati</taxon>
        <taxon>Bacteroidota</taxon>
        <taxon>Chitinophagia</taxon>
        <taxon>Chitinophagales</taxon>
        <taxon>Chitinophagaceae</taxon>
        <taxon>Pseudobacter</taxon>
    </lineage>
</organism>
<comment type="caution">
    <text evidence="11">The sequence shown here is derived from an EMBL/GenBank/DDBJ whole genome shotgun (WGS) entry which is preliminary data.</text>
</comment>
<comment type="similarity">
    <text evidence="7">Belongs to the TonB-dependent receptor family.</text>
</comment>
<sequence length="1122" mass="124330">MKLTFLFLFVCSLHVSAIGYAQRVFTLNMKNVGVDEVLSQLQKESDYRFFYNNRQVKALDKVSIVVENETLANILDRILNKKLSYQILEENIVIISPPKASGSADQPIQGTVTDEKGMPLTGVSVQIKGTKKGVTTDAKGSFAIDADPGAVLVISFVGYEAQEIAVNKQTNLQVKLQSSSSELEQLVVIGYGTVRKRDVTGSVGQVKVNELQKAPVISFEEALAGRMAGVKVTSADGQPGAPINVVIRGTNSVTQDNSPLYVIDGFPMENPDNYTLNPAEIESIEVLKDASSTAIYGARGANGVVIITTKKGKMGDPVVAYNSYYGFMQNKRKMDLMNAYEFVKYQYERDSANANAIYLTDGKKIEDFRNAPSIDLQDEIFRSSPFQNHFLSVSGGKGGTRYAVSGSILNQDGVIKNSGYDRYQGRVNLDQTVNSNLKIGINSNYSVTNRFGTVPSEQVTGFFYGNLLYSVWGYRPATGRPINDPVDNQDDDFLSLQGFNPVQTVENEHRKNRTDLLTVNAYAEYAIGKYLKLRVSGGLTKSKITRESFNNSKTRLGSPLTTSGQNNGINGSVISNELQSLLNENTLSFNKTFNKDHNLNAVAGFTAQKTTTSSYGAAANHIPNEALGIAGIDEGQPVNVNSTASLYTLASFLARVNYSYKSKYLLTASIRSDGSSKFSEDNKWGYFPSAALAWRLDRENFMRSFDFISDAKLRVSYGVTGNNRVPDFAYLSQIDLPSSLGYSYNNLPVNAAIISELGNMNLKWESTNQFNVGIDLGFLNDRFTLVADWYRKVTSDLLLNAKLPSSMGFTDAVKNIGKVQNQGLEFTLNSVNVKNKNFTWNSNFNISFNRNKVLALAENQSTLFTLATWNIDLRTVPLYIAEVGQPVARFWGYQWEGNYQFSDFDETAPSVYVLKSKIATYNKDRTLTKPGDIKYKDINGDGVVNTDDRTIIGNPNPKFTGGFSNDITWKNFDLNVFIEFSYGNDVMNGNRIIFEGGGRVNQNMYATYLDRWTPENQNNEFYRTNGRGPADFGYSTRVVEDASYARIKTVSLGYNIPARIISKAMLKAVRVYASAQNLHTFTKYKGFDPEVSAYGNSALMPGFDYSVYPRSRTIIFGANISF</sequence>